<reference evidence="1 2" key="1">
    <citation type="submission" date="2017-04" db="EMBL/GenBank/DDBJ databases">
        <authorList>
            <person name="Afonso C.L."/>
            <person name="Miller P.J."/>
            <person name="Scott M.A."/>
            <person name="Spackman E."/>
            <person name="Goraichik I."/>
            <person name="Dimitrov K.M."/>
            <person name="Suarez D.L."/>
            <person name="Swayne D.E."/>
        </authorList>
    </citation>
    <scope>NUCLEOTIDE SEQUENCE [LARGE SCALE GENOMIC DNA]</scope>
    <source>
        <strain evidence="1 2">USBA 355</strain>
    </source>
</reference>
<dbReference type="AlphaFoldDB" id="A0A1Y6CMQ2"/>
<dbReference type="Proteomes" id="UP000192917">
    <property type="component" value="Unassembled WGS sequence"/>
</dbReference>
<gene>
    <name evidence="1" type="ORF">SAMN05428998_12596</name>
</gene>
<accession>A0A1Y6CMQ2</accession>
<evidence type="ECO:0000313" key="2">
    <source>
        <dbReference type="Proteomes" id="UP000192917"/>
    </source>
</evidence>
<dbReference type="EMBL" id="FWZX01000025">
    <property type="protein sequence ID" value="SMF64758.1"/>
    <property type="molecule type" value="Genomic_DNA"/>
</dbReference>
<keyword evidence="2" id="KW-1185">Reference proteome</keyword>
<dbReference type="RefSeq" id="WP_085125254.1">
    <property type="nucleotide sequence ID" value="NZ_FWZX01000025.1"/>
</dbReference>
<proteinExistence type="predicted"/>
<protein>
    <submittedName>
        <fullName evidence="1">Uncharacterized protein</fullName>
    </submittedName>
</protein>
<organism evidence="1 2">
    <name type="scientific">Tistlia consotensis USBA 355</name>
    <dbReference type="NCBI Taxonomy" id="560819"/>
    <lineage>
        <taxon>Bacteria</taxon>
        <taxon>Pseudomonadati</taxon>
        <taxon>Pseudomonadota</taxon>
        <taxon>Alphaproteobacteria</taxon>
        <taxon>Rhodospirillales</taxon>
        <taxon>Rhodovibrionaceae</taxon>
        <taxon>Tistlia</taxon>
    </lineage>
</organism>
<sequence length="134" mass="14125">MVTEFRQIVFPMPVLRQALDSAQFSSGLACYALPPGTIVGVKLHEEVTLLIDALDGGEQADWTLSAAEIGAAMIRWCVTGGVPLPRAGDKRLSSVAGHLCLEIYLPGGVDPLPPETLGAGLPFEAGAVEIHFTE</sequence>
<name>A0A1Y6CMQ2_9PROT</name>
<evidence type="ECO:0000313" key="1">
    <source>
        <dbReference type="EMBL" id="SMF64758.1"/>
    </source>
</evidence>